<dbReference type="InterPro" id="IPR005546">
    <property type="entry name" value="Autotransporte_beta"/>
</dbReference>
<dbReference type="EMBL" id="JASSPP010000003">
    <property type="protein sequence ID" value="MDK9580422.1"/>
    <property type="molecule type" value="Genomic_DNA"/>
</dbReference>
<comment type="caution">
    <text evidence="5">The sequence shown here is derived from an EMBL/GenBank/DDBJ whole genome shotgun (WGS) entry which is preliminary data.</text>
</comment>
<dbReference type="InterPro" id="IPR036852">
    <property type="entry name" value="Peptidase_S8/S53_dom_sf"/>
</dbReference>
<evidence type="ECO:0000313" key="5">
    <source>
        <dbReference type="EMBL" id="MDK9580422.1"/>
    </source>
</evidence>
<dbReference type="SUPFAM" id="SSF103515">
    <property type="entry name" value="Autotransporter"/>
    <property type="match status" value="1"/>
</dbReference>
<evidence type="ECO:0000259" key="4">
    <source>
        <dbReference type="PROSITE" id="PS51208"/>
    </source>
</evidence>
<dbReference type="SUPFAM" id="SSF52743">
    <property type="entry name" value="Subtilisin-like"/>
    <property type="match status" value="1"/>
</dbReference>
<accession>A0ABT7HK55</accession>
<evidence type="ECO:0000256" key="2">
    <source>
        <dbReference type="SAM" id="MobiDB-lite"/>
    </source>
</evidence>
<dbReference type="RefSeq" id="WP_285152759.1">
    <property type="nucleotide sequence ID" value="NZ_JASSPP010000003.1"/>
</dbReference>
<keyword evidence="6" id="KW-1185">Reference proteome</keyword>
<gene>
    <name evidence="5" type="ORF">QQA45_02695</name>
</gene>
<proteinExistence type="predicted"/>
<dbReference type="Gene3D" id="3.40.50.200">
    <property type="entry name" value="Peptidase S8/S53 domain"/>
    <property type="match status" value="1"/>
</dbReference>
<evidence type="ECO:0000313" key="6">
    <source>
        <dbReference type="Proteomes" id="UP001225134"/>
    </source>
</evidence>
<feature type="signal peptide" evidence="3">
    <location>
        <begin position="1"/>
        <end position="20"/>
    </location>
</feature>
<name>A0ABT7HK55_9FUSO</name>
<dbReference type="Gene3D" id="2.40.128.130">
    <property type="entry name" value="Autotransporter beta-domain"/>
    <property type="match status" value="1"/>
</dbReference>
<dbReference type="NCBIfam" id="TIGR02601">
    <property type="entry name" value="autotrns_rpt"/>
    <property type="match status" value="1"/>
</dbReference>
<organism evidence="5 6">
    <name type="scientific">Sneathia sanguinegens</name>
    <dbReference type="NCBI Taxonomy" id="40543"/>
    <lineage>
        <taxon>Bacteria</taxon>
        <taxon>Fusobacteriati</taxon>
        <taxon>Fusobacteriota</taxon>
        <taxon>Fusobacteriia</taxon>
        <taxon>Fusobacteriales</taxon>
        <taxon>Leptotrichiaceae</taxon>
        <taxon>Sneathia</taxon>
    </lineage>
</organism>
<feature type="domain" description="Autotransporter" evidence="4">
    <location>
        <begin position="1522"/>
        <end position="1807"/>
    </location>
</feature>
<dbReference type="Pfam" id="PF03797">
    <property type="entry name" value="Autotransporter"/>
    <property type="match status" value="1"/>
</dbReference>
<dbReference type="PROSITE" id="PS51208">
    <property type="entry name" value="AUTOTRANSPORTER"/>
    <property type="match status" value="1"/>
</dbReference>
<feature type="region of interest" description="Disordered" evidence="2">
    <location>
        <begin position="572"/>
        <end position="596"/>
    </location>
</feature>
<dbReference type="InterPro" id="IPR036709">
    <property type="entry name" value="Autotransporte_beta_dom_sf"/>
</dbReference>
<dbReference type="PROSITE" id="PS51257">
    <property type="entry name" value="PROKAR_LIPOPROTEIN"/>
    <property type="match status" value="1"/>
</dbReference>
<protein>
    <submittedName>
        <fullName evidence="5">Autotransporter domain-containing protein</fullName>
    </submittedName>
</protein>
<reference evidence="5 6" key="1">
    <citation type="submission" date="2023-06" db="EMBL/GenBank/DDBJ databases">
        <title>Antibody response to the Sneathia vaginalis cytopathogenic toxin A during pregnancy.</title>
        <authorList>
            <person name="Mccoy Z.T."/>
            <person name="Serrano M.G."/>
            <person name="Spaine K."/>
            <person name="Edwards D.J."/>
            <person name="Buck G.A."/>
            <person name="Jefferson K."/>
        </authorList>
    </citation>
    <scope>NUCLEOTIDE SEQUENCE [LARGE SCALE GENOMIC DNA]</scope>
    <source>
        <strain evidence="5 6">CCUG 42621</strain>
    </source>
</reference>
<evidence type="ECO:0000256" key="1">
    <source>
        <dbReference type="ARBA" id="ARBA00022729"/>
    </source>
</evidence>
<keyword evidence="1 3" id="KW-0732">Signal</keyword>
<dbReference type="Proteomes" id="UP001225134">
    <property type="component" value="Unassembled WGS sequence"/>
</dbReference>
<dbReference type="Pfam" id="PF00082">
    <property type="entry name" value="Peptidase_S8"/>
    <property type="match status" value="1"/>
</dbReference>
<dbReference type="InterPro" id="IPR013425">
    <property type="entry name" value="Autotrns_rpt"/>
</dbReference>
<feature type="chain" id="PRO_5046469702" evidence="3">
    <location>
        <begin position="21"/>
        <end position="1807"/>
    </location>
</feature>
<sequence>MKIKKSILISLGLMSLVSCGTLDKELLKPKEANSLIYNGPTDFIGARVSSDYDDMSKIKAKDFTYNGNYFYKGENINITGDNAYINDQVKILCMYTANPTKIVDKDDTKYKNVEGKYKVEEKDGKKIVTFLDQLAVFVRLEDNDGKTRDLQLNQVAKIKELPEPEDGVRYKDLKKGSDNGRVRHTVLTYNGGFTDEFKKDKDGKIVPFNYSMYFGADKYHDEDDVIGRKKVKVKTYTNGDESSIKEVYVDFGTKLSDFRDNYGKLLSNLDKQTLKFSEDGKSVTGGFNPELVEKITKYEKEKDPNTKLQFVTEILDNNKNVVGKHDVVRKIVKDGVVIFEKKEKAYVAFPGTTVGVVDGTFFDASPEVEARMVRYLPKETDSSPAPDPKDKGLRREHGVTVIGSMIDELSLGNSYTLRAVLYSHDTVKKQLLTPILFKETPTHKLSIDYDDQLNPLKEKFLELKKILVMLVGKDNKVAAPKIAKLEGKIREAAVRSIELDTQYRLANLEDTDLKEGIYEQQFEYYAKENKFDKKSSNKFYKDYPKEYEAFKNKMIAEYNEFDKTLKEDEKPIKVPDEKPWEPFTPEQKKEQEKKQIESTKRRLVRIEKMRVKNNKELLKKYNEMYPLYEEMINIPETEKLGYTDLHFATVAIGDKDTGSLTRNSGKYIARMLEENKNIKAINMSYGSDKTIDDYLDIKNMSLEDKKKAVEAYNTDPNFRTAVKIWLHKLDKMYLKNYIEDEAGELGIPNMVDYFNSRDKIDLDDYQKLLDLRMLSIKNAFNSISQELTNANNDVLFVVAASNSRNNSDSTDVDLVHFNENGKKTLYQDPNKKYSNTFADRPLYLEEMEKEKAKEEGREYKYDPGYRKNIISVVGLGPAELTSTFSEDDISPLYRLNASNGVFMMRLKMFAAGMLDYYQTLKELKKNVEKNPSKYPRGFADEINAEIRSIDNVVALGDPKNYEKDPLGRPISNVVKDPDGRRNVFSFSRAGRAKLWSVAAIGNYAYTKKFTEEDKKYNKDFDFNGKRDDDYITNNHYYGSNPIIPGSSFAAPRVTAIAGEVGTKFPWMTAHQIKQTIFTSATDDFRKNSDGEWVGKYGVDDVIGWGIVNKEMALLGPGRFVKALTMETGDKDFVADIPYGTYEFQNLKIDGGFNKYIYAGTREKESNLKLNEARLLNLVSGLDKNYVLSDKFDKAPENKNFMDTLIKLGYKKEQIYSEFLPKFEKYWNTLDEKEKDLFVDSGLEKKGNGTLIIRGAGEFKAPTTVKEGTLVLSGGYASPITVSENAKLKLDMRTLEYIYFSIYNGNVPYTSSITADITNKGELYSYSESDRINAKYTPYSTSKTKIATFAKLSIDELDLSKTDLFDFDIFRKKGVAIFNNLIQLKPGETFKEGEEQKSEKSILEVKKLDKKQLYKVKLGTTSITPYVDLVIEKHDIDKDKDHVMLEAKLVRKVVNPESMKTVNKIMAKLKKDKDLVKLNDTSWFTIEDEEKIDNKAMVNSELLGYELVDLKNSKINERLVTKGKANKFDVYFNIINQTKFKLSKESGDKRIFTNGFNLGFDYTTKHNTIGLGFNYTNNILQDYKVPLKLEYGVKQEYIQGKASANNFGLSFYDKFDYNNGYVSGILGIDYLDKKVSKVIINKGTKEETETKEINSSDLVANINLEGGYKFNLPKNVSIEPFVGTNFITYLRGGFDENTELGYESDPEVNFKANMTLGARVRSQLSETFNLGGFMSYTKYLTNPTLKLKADLKEYNFQNEIEGLKLEDNYVKYGVDLRAKAKDNIEINISYQGKNLKTHGVSAGVKFEF</sequence>
<evidence type="ECO:0000256" key="3">
    <source>
        <dbReference type="SAM" id="SignalP"/>
    </source>
</evidence>
<dbReference type="InterPro" id="IPR000209">
    <property type="entry name" value="Peptidase_S8/S53_dom"/>
</dbReference>